<dbReference type="OrthoDB" id="3810421at2"/>
<evidence type="ECO:0000256" key="2">
    <source>
        <dbReference type="ARBA" id="ARBA00022448"/>
    </source>
</evidence>
<evidence type="ECO:0000313" key="11">
    <source>
        <dbReference type="Proteomes" id="UP000276055"/>
    </source>
</evidence>
<feature type="transmembrane region" description="Helical" evidence="8">
    <location>
        <begin position="265"/>
        <end position="283"/>
    </location>
</feature>
<reference evidence="10 11" key="1">
    <citation type="submission" date="2018-10" db="EMBL/GenBank/DDBJ databases">
        <title>Genomic Encyclopedia of Type Strains, Phase IV (KMG-IV): sequencing the most valuable type-strain genomes for metagenomic binning, comparative biology and taxonomic classification.</title>
        <authorList>
            <person name="Goeker M."/>
        </authorList>
    </citation>
    <scope>NUCLEOTIDE SEQUENCE [LARGE SCALE GENOMIC DNA]</scope>
    <source>
        <strain evidence="10 11">DSM 25586</strain>
    </source>
</reference>
<evidence type="ECO:0000256" key="6">
    <source>
        <dbReference type="ARBA" id="ARBA00023136"/>
    </source>
</evidence>
<dbReference type="CDD" id="cd06173">
    <property type="entry name" value="MFS_MefA_like"/>
    <property type="match status" value="1"/>
</dbReference>
<proteinExistence type="predicted"/>
<dbReference type="Gene3D" id="1.20.1250.20">
    <property type="entry name" value="MFS general substrate transporter like domains"/>
    <property type="match status" value="2"/>
</dbReference>
<dbReference type="SUPFAM" id="SSF103473">
    <property type="entry name" value="MFS general substrate transporter"/>
    <property type="match status" value="1"/>
</dbReference>
<dbReference type="PROSITE" id="PS50850">
    <property type="entry name" value="MFS"/>
    <property type="match status" value="1"/>
</dbReference>
<dbReference type="PANTHER" id="PTHR23513:SF6">
    <property type="entry name" value="MAJOR FACILITATOR SUPERFAMILY ASSOCIATED DOMAIN-CONTAINING PROTEIN"/>
    <property type="match status" value="1"/>
</dbReference>
<evidence type="ECO:0000256" key="8">
    <source>
        <dbReference type="SAM" id="Phobius"/>
    </source>
</evidence>
<feature type="transmembrane region" description="Helical" evidence="8">
    <location>
        <begin position="295"/>
        <end position="314"/>
    </location>
</feature>
<dbReference type="InterPro" id="IPR036259">
    <property type="entry name" value="MFS_trans_sf"/>
</dbReference>
<accession>A0A495EW84</accession>
<name>A0A495EW84_9MICC</name>
<evidence type="ECO:0000256" key="1">
    <source>
        <dbReference type="ARBA" id="ARBA00004651"/>
    </source>
</evidence>
<feature type="transmembrane region" description="Helical" evidence="8">
    <location>
        <begin position="227"/>
        <end position="245"/>
    </location>
</feature>
<feature type="transmembrane region" description="Helical" evidence="8">
    <location>
        <begin position="86"/>
        <end position="108"/>
    </location>
</feature>
<feature type="region of interest" description="Disordered" evidence="7">
    <location>
        <begin position="440"/>
        <end position="471"/>
    </location>
</feature>
<sequence length="495" mass="49904">MPAAAQPLWRNRDFLIAGTARFVATAGMGAVAVSVMLHLQNAAAAGGTPVAGPWLVAAYLLCSALPLVLLAPWAGRLADTRDSRTLATAASAVSAAAVAGMGLALQYLENYLPVLFAMTFLLDAAQAVAGPTWQALLPRIVGEKRTPRAMGTMQATIMIAGMAGPAAGGLLSGWGGAGLVFAVASGCYVAMGLGALLIRTRRGTAAERAGRPKPELLDGLRLIRRDGLVWALVLGAMFFIVVGEATNVLEVFLARGELGATETQYGLLSAAFGLGMAGGATMAGSIRTPRVRLRVLLASMIVTSAFLVLTGVVPNVEMLFVAYAATGAACGGLNACFGAIAILRIPENGRGQAMAIVGGMTRAVSIGALALGGLLGAVVPVRVSFLLTGAVGALVALALTAYVLPRFGREDSGVSEEAAAAAPGVAGTAAAPAAQTAGAAGSAASGRQQEAVANQVPDFGEEAGPEFRPVKPLVAAQQRLEGADDLPDGEVAVAR</sequence>
<keyword evidence="3" id="KW-1003">Cell membrane</keyword>
<feature type="transmembrane region" description="Helical" evidence="8">
    <location>
        <begin position="355"/>
        <end position="379"/>
    </location>
</feature>
<keyword evidence="4 8" id="KW-0812">Transmembrane</keyword>
<organism evidence="10 11">
    <name type="scientific">Arthrobacter oryzae</name>
    <dbReference type="NCBI Taxonomy" id="409290"/>
    <lineage>
        <taxon>Bacteria</taxon>
        <taxon>Bacillati</taxon>
        <taxon>Actinomycetota</taxon>
        <taxon>Actinomycetes</taxon>
        <taxon>Micrococcales</taxon>
        <taxon>Micrococcaceae</taxon>
        <taxon>Arthrobacter</taxon>
    </lineage>
</organism>
<evidence type="ECO:0000256" key="7">
    <source>
        <dbReference type="SAM" id="MobiDB-lite"/>
    </source>
</evidence>
<dbReference type="InterPro" id="IPR010290">
    <property type="entry name" value="TM_effector"/>
</dbReference>
<protein>
    <submittedName>
        <fullName evidence="10">Putative MFS family arabinose efflux permease</fullName>
    </submittedName>
</protein>
<dbReference type="Proteomes" id="UP000276055">
    <property type="component" value="Unassembled WGS sequence"/>
</dbReference>
<feature type="transmembrane region" description="Helical" evidence="8">
    <location>
        <begin position="385"/>
        <end position="404"/>
    </location>
</feature>
<dbReference type="EMBL" id="RBIR01000002">
    <property type="protein sequence ID" value="RKR20851.1"/>
    <property type="molecule type" value="Genomic_DNA"/>
</dbReference>
<evidence type="ECO:0000256" key="4">
    <source>
        <dbReference type="ARBA" id="ARBA00022692"/>
    </source>
</evidence>
<comment type="caution">
    <text evidence="10">The sequence shown here is derived from an EMBL/GenBank/DDBJ whole genome shotgun (WGS) entry which is preliminary data.</text>
</comment>
<keyword evidence="2" id="KW-0813">Transport</keyword>
<dbReference type="Pfam" id="PF05977">
    <property type="entry name" value="MFS_3"/>
    <property type="match status" value="1"/>
</dbReference>
<evidence type="ECO:0000256" key="5">
    <source>
        <dbReference type="ARBA" id="ARBA00022989"/>
    </source>
</evidence>
<feature type="transmembrane region" description="Helical" evidence="8">
    <location>
        <begin position="51"/>
        <end position="74"/>
    </location>
</feature>
<dbReference type="InterPro" id="IPR020846">
    <property type="entry name" value="MFS_dom"/>
</dbReference>
<gene>
    <name evidence="10" type="ORF">C8D78_1493</name>
</gene>
<feature type="domain" description="Major facilitator superfamily (MFS) profile" evidence="9">
    <location>
        <begin position="228"/>
        <end position="495"/>
    </location>
</feature>
<evidence type="ECO:0000256" key="3">
    <source>
        <dbReference type="ARBA" id="ARBA00022475"/>
    </source>
</evidence>
<evidence type="ECO:0000259" key="9">
    <source>
        <dbReference type="PROSITE" id="PS50850"/>
    </source>
</evidence>
<dbReference type="GO" id="GO:0005886">
    <property type="term" value="C:plasma membrane"/>
    <property type="evidence" value="ECO:0007669"/>
    <property type="project" value="UniProtKB-SubCell"/>
</dbReference>
<feature type="transmembrane region" description="Helical" evidence="8">
    <location>
        <begin position="177"/>
        <end position="198"/>
    </location>
</feature>
<dbReference type="GO" id="GO:0022857">
    <property type="term" value="F:transmembrane transporter activity"/>
    <property type="evidence" value="ECO:0007669"/>
    <property type="project" value="InterPro"/>
</dbReference>
<feature type="transmembrane region" description="Helical" evidence="8">
    <location>
        <begin position="114"/>
        <end position="137"/>
    </location>
</feature>
<dbReference type="AlphaFoldDB" id="A0A495EW84"/>
<keyword evidence="5 8" id="KW-1133">Transmembrane helix</keyword>
<dbReference type="PANTHER" id="PTHR23513">
    <property type="entry name" value="INTEGRAL MEMBRANE EFFLUX PROTEIN-RELATED"/>
    <property type="match status" value="1"/>
</dbReference>
<feature type="transmembrane region" description="Helical" evidence="8">
    <location>
        <begin position="149"/>
        <end position="171"/>
    </location>
</feature>
<feature type="transmembrane region" description="Helical" evidence="8">
    <location>
        <begin position="20"/>
        <end position="39"/>
    </location>
</feature>
<comment type="subcellular location">
    <subcellularLocation>
        <location evidence="1">Cell membrane</location>
        <topology evidence="1">Multi-pass membrane protein</topology>
    </subcellularLocation>
</comment>
<feature type="transmembrane region" description="Helical" evidence="8">
    <location>
        <begin position="320"/>
        <end position="343"/>
    </location>
</feature>
<evidence type="ECO:0000313" key="10">
    <source>
        <dbReference type="EMBL" id="RKR20851.1"/>
    </source>
</evidence>
<keyword evidence="6 8" id="KW-0472">Membrane</keyword>